<dbReference type="Proteomes" id="UP000199632">
    <property type="component" value="Unassembled WGS sequence"/>
</dbReference>
<dbReference type="NCBIfam" id="NF041024">
    <property type="entry name" value="acVLRF1_NCBI"/>
    <property type="match status" value="1"/>
</dbReference>
<dbReference type="Gene3D" id="3.30.420.60">
    <property type="entry name" value="eRF1 domain 2"/>
    <property type="match status" value="1"/>
</dbReference>
<dbReference type="InterPro" id="IPR040783">
    <property type="entry name" value="VLRF1"/>
</dbReference>
<accession>A0A1H3PG03</accession>
<dbReference type="InterPro" id="IPR042226">
    <property type="entry name" value="eFR1_2_sf"/>
</dbReference>
<name>A0A1H3PG03_9ACTN</name>
<organism evidence="2 3">
    <name type="scientific">Asanoa ishikariensis</name>
    <dbReference type="NCBI Taxonomy" id="137265"/>
    <lineage>
        <taxon>Bacteria</taxon>
        <taxon>Bacillati</taxon>
        <taxon>Actinomycetota</taxon>
        <taxon>Actinomycetes</taxon>
        <taxon>Micromonosporales</taxon>
        <taxon>Micromonosporaceae</taxon>
        <taxon>Asanoa</taxon>
    </lineage>
</organism>
<dbReference type="SUPFAM" id="SSF53137">
    <property type="entry name" value="Translational machinery components"/>
    <property type="match status" value="1"/>
</dbReference>
<evidence type="ECO:0000259" key="1">
    <source>
        <dbReference type="Pfam" id="PF18859"/>
    </source>
</evidence>
<evidence type="ECO:0000313" key="2">
    <source>
        <dbReference type="EMBL" id="SDY99883.1"/>
    </source>
</evidence>
<evidence type="ECO:0000313" key="3">
    <source>
        <dbReference type="Proteomes" id="UP000199632"/>
    </source>
</evidence>
<dbReference type="Pfam" id="PF18859">
    <property type="entry name" value="acVLRF1"/>
    <property type="match status" value="1"/>
</dbReference>
<gene>
    <name evidence="2" type="ORF">SAMN05421684_2849</name>
</gene>
<protein>
    <recommendedName>
        <fullName evidence="1">Actinobacteria/chloroflexi VLRF1 release factor domain-containing protein</fullName>
    </recommendedName>
</protein>
<feature type="domain" description="Actinobacteria/chloroflexi VLRF1 release factor" evidence="1">
    <location>
        <begin position="79"/>
        <end position="210"/>
    </location>
</feature>
<dbReference type="EMBL" id="FNQB01000001">
    <property type="protein sequence ID" value="SDY99883.1"/>
    <property type="molecule type" value="Genomic_DNA"/>
</dbReference>
<dbReference type="OrthoDB" id="3728778at2"/>
<dbReference type="AlphaFoldDB" id="A0A1H3PG03"/>
<proteinExistence type="predicted"/>
<sequence>MTTSRPAAGGGRWVDVDPDRLTRWVEGFRERHGAYAQRPTYDGLLLAAFDGATAELYPPPGAPLADDLADFVEAARSPRQLGLLLARKAAVAIGVAEGAKLVTSKVDSSYVQSRTAAGGWSQQRFARRRDNQAKAAAKDAADLAVRLLLPVTAGLAALVCGGDRRTVDTILTDPRLAPLLPLRAERLLDVADPRHAVLVDAVAAARAVSILVRDPES</sequence>
<reference evidence="3" key="1">
    <citation type="submission" date="2016-10" db="EMBL/GenBank/DDBJ databases">
        <authorList>
            <person name="Varghese N."/>
            <person name="Submissions S."/>
        </authorList>
    </citation>
    <scope>NUCLEOTIDE SEQUENCE [LARGE SCALE GENOMIC DNA]</scope>
    <source>
        <strain evidence="3">DSM 44718</strain>
    </source>
</reference>
<dbReference type="RefSeq" id="WP_090790889.1">
    <property type="nucleotide sequence ID" value="NZ_BOND01000024.1"/>
</dbReference>
<keyword evidence="3" id="KW-1185">Reference proteome</keyword>
<dbReference type="STRING" id="137265.SAMN05421684_2849"/>